<evidence type="ECO:0000256" key="1">
    <source>
        <dbReference type="SAM" id="Coils"/>
    </source>
</evidence>
<gene>
    <name evidence="5" type="ORF">JOF45_002274</name>
</gene>
<feature type="region of interest" description="Disordered" evidence="2">
    <location>
        <begin position="115"/>
        <end position="134"/>
    </location>
</feature>
<keyword evidence="1" id="KW-0175">Coiled coil</keyword>
<name>A0ABS4T479_9MICC</name>
<accession>A0ABS4T479</accession>
<dbReference type="Gene3D" id="1.20.1260.10">
    <property type="match status" value="1"/>
</dbReference>
<feature type="coiled-coil region" evidence="1">
    <location>
        <begin position="69"/>
        <end position="96"/>
    </location>
</feature>
<comment type="caution">
    <text evidence="5">The sequence shown here is derived from an EMBL/GenBank/DDBJ whole genome shotgun (WGS) entry which is preliminary data.</text>
</comment>
<dbReference type="PANTHER" id="PTHR36933:SF1">
    <property type="entry name" value="SLL0788 PROTEIN"/>
    <property type="match status" value="1"/>
</dbReference>
<proteinExistence type="predicted"/>
<dbReference type="InterPro" id="IPR005183">
    <property type="entry name" value="DUF305_CopM-like"/>
</dbReference>
<evidence type="ECO:0000256" key="3">
    <source>
        <dbReference type="SAM" id="SignalP"/>
    </source>
</evidence>
<dbReference type="RefSeq" id="WP_210050110.1">
    <property type="nucleotide sequence ID" value="NZ_JAGINX010000001.1"/>
</dbReference>
<dbReference type="PANTHER" id="PTHR36933">
    <property type="entry name" value="SLL0788 PROTEIN"/>
    <property type="match status" value="1"/>
</dbReference>
<evidence type="ECO:0000313" key="5">
    <source>
        <dbReference type="EMBL" id="MBP2319255.1"/>
    </source>
</evidence>
<evidence type="ECO:0000313" key="6">
    <source>
        <dbReference type="Proteomes" id="UP001519331"/>
    </source>
</evidence>
<dbReference type="InterPro" id="IPR012347">
    <property type="entry name" value="Ferritin-like"/>
</dbReference>
<feature type="signal peptide" evidence="3">
    <location>
        <begin position="1"/>
        <end position="24"/>
    </location>
</feature>
<feature type="domain" description="DUF305" evidence="4">
    <location>
        <begin position="52"/>
        <end position="205"/>
    </location>
</feature>
<reference evidence="5 6" key="1">
    <citation type="submission" date="2021-03" db="EMBL/GenBank/DDBJ databases">
        <title>Sequencing the genomes of 1000 actinobacteria strains.</title>
        <authorList>
            <person name="Klenk H.-P."/>
        </authorList>
    </citation>
    <scope>NUCLEOTIDE SEQUENCE [LARGE SCALE GENOMIC DNA]</scope>
    <source>
        <strain evidence="5 6">DSM 12544</strain>
    </source>
</reference>
<evidence type="ECO:0000256" key="2">
    <source>
        <dbReference type="SAM" id="MobiDB-lite"/>
    </source>
</evidence>
<keyword evidence="6" id="KW-1185">Reference proteome</keyword>
<dbReference type="EMBL" id="JAGINX010000001">
    <property type="protein sequence ID" value="MBP2319255.1"/>
    <property type="molecule type" value="Genomic_DNA"/>
</dbReference>
<dbReference type="Proteomes" id="UP001519331">
    <property type="component" value="Unassembled WGS sequence"/>
</dbReference>
<feature type="compositionally biased region" description="Basic and acidic residues" evidence="2">
    <location>
        <begin position="115"/>
        <end position="132"/>
    </location>
</feature>
<dbReference type="PROSITE" id="PS51257">
    <property type="entry name" value="PROKAR_LIPOPROTEIN"/>
    <property type="match status" value="1"/>
</dbReference>
<dbReference type="Pfam" id="PF03713">
    <property type="entry name" value="DUF305"/>
    <property type="match status" value="1"/>
</dbReference>
<keyword evidence="3" id="KW-0732">Signal</keyword>
<feature type="chain" id="PRO_5046510342" evidence="3">
    <location>
        <begin position="25"/>
        <end position="208"/>
    </location>
</feature>
<organism evidence="5 6">
    <name type="scientific">Nesterenkonia lacusekhoensis</name>
    <dbReference type="NCBI Taxonomy" id="150832"/>
    <lineage>
        <taxon>Bacteria</taxon>
        <taxon>Bacillati</taxon>
        <taxon>Actinomycetota</taxon>
        <taxon>Actinomycetes</taxon>
        <taxon>Micrococcales</taxon>
        <taxon>Micrococcaceae</taxon>
        <taxon>Nesterenkonia</taxon>
    </lineage>
</organism>
<sequence length="208" mass="22583">MRRNAPAVTLVGLFVSALALTACGASDPADDDPGAQQDDAATAPQEQFNEADVEYVSGMILHHEQAVEMSEILAEKDRVDADVDALAQEIRTAQQSEVQEMESWLEAWGHAEHDEHAEHGGGHGDHEDHGDHAGMMSEQDLEDLADAEGPEASRLFLEQMIVHHEGAVTSAQEHLEAGENPEALALSEDVIDDQSAEIEEMEQMLTDL</sequence>
<protein>
    <submittedName>
        <fullName evidence="5">Uncharacterized protein (DUF305 family)</fullName>
    </submittedName>
</protein>
<evidence type="ECO:0000259" key="4">
    <source>
        <dbReference type="Pfam" id="PF03713"/>
    </source>
</evidence>